<comment type="caution">
    <text evidence="1">The sequence shown here is derived from an EMBL/GenBank/DDBJ whole genome shotgun (WGS) entry which is preliminary data.</text>
</comment>
<accession>A0A5A7RA16</accession>
<protein>
    <submittedName>
        <fullName evidence="1">Archaeal-type glutamate synthase</fullName>
    </submittedName>
</protein>
<reference evidence="2" key="1">
    <citation type="journal article" date="2019" name="Curr. Biol.">
        <title>Genome Sequence of Striga asiatica Provides Insight into the Evolution of Plant Parasitism.</title>
        <authorList>
            <person name="Yoshida S."/>
            <person name="Kim S."/>
            <person name="Wafula E.K."/>
            <person name="Tanskanen J."/>
            <person name="Kim Y.M."/>
            <person name="Honaas L."/>
            <person name="Yang Z."/>
            <person name="Spallek T."/>
            <person name="Conn C.E."/>
            <person name="Ichihashi Y."/>
            <person name="Cheong K."/>
            <person name="Cui S."/>
            <person name="Der J.P."/>
            <person name="Gundlach H."/>
            <person name="Jiao Y."/>
            <person name="Hori C."/>
            <person name="Ishida J.K."/>
            <person name="Kasahara H."/>
            <person name="Kiba T."/>
            <person name="Kim M.S."/>
            <person name="Koo N."/>
            <person name="Laohavisit A."/>
            <person name="Lee Y.H."/>
            <person name="Lumba S."/>
            <person name="McCourt P."/>
            <person name="Mortimer J.C."/>
            <person name="Mutuku J.M."/>
            <person name="Nomura T."/>
            <person name="Sasaki-Sekimoto Y."/>
            <person name="Seto Y."/>
            <person name="Wang Y."/>
            <person name="Wakatake T."/>
            <person name="Sakakibara H."/>
            <person name="Demura T."/>
            <person name="Yamaguchi S."/>
            <person name="Yoneyama K."/>
            <person name="Manabe R.I."/>
            <person name="Nelson D.C."/>
            <person name="Schulman A.H."/>
            <person name="Timko M.P."/>
            <person name="dePamphilis C.W."/>
            <person name="Choi D."/>
            <person name="Shirasu K."/>
        </authorList>
    </citation>
    <scope>NUCLEOTIDE SEQUENCE [LARGE SCALE GENOMIC DNA]</scope>
    <source>
        <strain evidence="2">cv. UVA1</strain>
    </source>
</reference>
<organism evidence="1 2">
    <name type="scientific">Striga asiatica</name>
    <name type="common">Asiatic witchweed</name>
    <name type="synonym">Buchnera asiatica</name>
    <dbReference type="NCBI Taxonomy" id="4170"/>
    <lineage>
        <taxon>Eukaryota</taxon>
        <taxon>Viridiplantae</taxon>
        <taxon>Streptophyta</taxon>
        <taxon>Embryophyta</taxon>
        <taxon>Tracheophyta</taxon>
        <taxon>Spermatophyta</taxon>
        <taxon>Magnoliopsida</taxon>
        <taxon>eudicotyledons</taxon>
        <taxon>Gunneridae</taxon>
        <taxon>Pentapetalae</taxon>
        <taxon>asterids</taxon>
        <taxon>lamiids</taxon>
        <taxon>Lamiales</taxon>
        <taxon>Orobanchaceae</taxon>
        <taxon>Buchnereae</taxon>
        <taxon>Striga</taxon>
    </lineage>
</organism>
<dbReference type="Proteomes" id="UP000325081">
    <property type="component" value="Unassembled WGS sequence"/>
</dbReference>
<evidence type="ECO:0000313" key="1">
    <source>
        <dbReference type="EMBL" id="GER53131.1"/>
    </source>
</evidence>
<proteinExistence type="predicted"/>
<dbReference type="OrthoDB" id="444029at2759"/>
<dbReference type="EMBL" id="BKCP01010514">
    <property type="protein sequence ID" value="GER53131.1"/>
    <property type="molecule type" value="Genomic_DNA"/>
</dbReference>
<dbReference type="AlphaFoldDB" id="A0A5A7RA16"/>
<name>A0A5A7RA16_STRAF</name>
<sequence length="118" mass="13138">MDERVKPSSSAFERRPDFSTELRTFCFSSFLKTSTSKKGKLGKAVKYLLFGRHGQKPRGIITGGEQATEAVSDWRVFPVAAGGGTRRPCHLGIVSFKSFKGAAYPIRNQMENFCDKKN</sequence>
<gene>
    <name evidence="1" type="ORF">STAS_30618</name>
</gene>
<evidence type="ECO:0000313" key="2">
    <source>
        <dbReference type="Proteomes" id="UP000325081"/>
    </source>
</evidence>
<keyword evidence="2" id="KW-1185">Reference proteome</keyword>